<dbReference type="Pfam" id="PF00702">
    <property type="entry name" value="Hydrolase"/>
    <property type="match status" value="1"/>
</dbReference>
<dbReference type="EMBL" id="BONE01000052">
    <property type="protein sequence ID" value="GIF76003.1"/>
    <property type="molecule type" value="Genomic_DNA"/>
</dbReference>
<dbReference type="SFLD" id="SFLDG01129">
    <property type="entry name" value="C1.5:_HAD__Beta-PGM__Phosphata"/>
    <property type="match status" value="1"/>
</dbReference>
<dbReference type="InterPro" id="IPR023198">
    <property type="entry name" value="PGP-like_dom2"/>
</dbReference>
<dbReference type="Gene3D" id="3.40.50.1000">
    <property type="entry name" value="HAD superfamily/HAD-like"/>
    <property type="match status" value="1"/>
</dbReference>
<evidence type="ECO:0000313" key="1">
    <source>
        <dbReference type="EMBL" id="GIF76003.1"/>
    </source>
</evidence>
<protein>
    <submittedName>
        <fullName evidence="1">Haloacid dehalogenase</fullName>
    </submittedName>
</protein>
<dbReference type="PANTHER" id="PTHR43611:SF3">
    <property type="entry name" value="FLAVIN MONONUCLEOTIDE HYDROLASE 1, CHLOROPLATIC"/>
    <property type="match status" value="1"/>
</dbReference>
<dbReference type="Proteomes" id="UP000604117">
    <property type="component" value="Unassembled WGS sequence"/>
</dbReference>
<dbReference type="PANTHER" id="PTHR43611">
    <property type="entry name" value="ALPHA-D-GLUCOSE 1-PHOSPHATE PHOSPHATASE"/>
    <property type="match status" value="1"/>
</dbReference>
<comment type="caution">
    <text evidence="1">The sequence shown here is derived from an EMBL/GenBank/DDBJ whole genome shotgun (WGS) entry which is preliminary data.</text>
</comment>
<dbReference type="InterPro" id="IPR036412">
    <property type="entry name" value="HAD-like_sf"/>
</dbReference>
<organism evidence="1 2">
    <name type="scientific">Asanoa siamensis</name>
    <dbReference type="NCBI Taxonomy" id="926357"/>
    <lineage>
        <taxon>Bacteria</taxon>
        <taxon>Bacillati</taxon>
        <taxon>Actinomycetota</taxon>
        <taxon>Actinomycetes</taxon>
        <taxon>Micromonosporales</taxon>
        <taxon>Micromonosporaceae</taxon>
        <taxon>Asanoa</taxon>
    </lineage>
</organism>
<dbReference type="NCBIfam" id="TIGR01509">
    <property type="entry name" value="HAD-SF-IA-v3"/>
    <property type="match status" value="1"/>
</dbReference>
<reference evidence="1 2" key="1">
    <citation type="submission" date="2021-01" db="EMBL/GenBank/DDBJ databases">
        <title>Whole genome shotgun sequence of Asanoa siamensis NBRC 107932.</title>
        <authorList>
            <person name="Komaki H."/>
            <person name="Tamura T."/>
        </authorList>
    </citation>
    <scope>NUCLEOTIDE SEQUENCE [LARGE SCALE GENOMIC DNA]</scope>
    <source>
        <strain evidence="1 2">NBRC 107932</strain>
    </source>
</reference>
<evidence type="ECO:0000313" key="2">
    <source>
        <dbReference type="Proteomes" id="UP000604117"/>
    </source>
</evidence>
<dbReference type="InterPro" id="IPR023214">
    <property type="entry name" value="HAD_sf"/>
</dbReference>
<keyword evidence="2" id="KW-1185">Reference proteome</keyword>
<sequence>MVFDVGGVLEFTEPMDFDRRWEETLGLGDGAIGATMADVWAAGEIGTVTEAQVHAAMRDRLGLTVDQVEAVMADMWKQYLGKPNTDLIAYARALRPRFRTGILSNSFVGAREREQAAYGLTDLVDDCVYSHEVGLSKPDPALWELTCRRLDVAPQEVVFVDDLPLSVTAARAYGMGAVLFETTAQVIAELDALLDRQAE</sequence>
<accession>A0ABQ4CXH7</accession>
<name>A0ABQ4CXH7_9ACTN</name>
<dbReference type="SFLD" id="SFLDS00003">
    <property type="entry name" value="Haloacid_Dehalogenase"/>
    <property type="match status" value="1"/>
</dbReference>
<dbReference type="PRINTS" id="PR00413">
    <property type="entry name" value="HADHALOGNASE"/>
</dbReference>
<dbReference type="CDD" id="cd02603">
    <property type="entry name" value="HAD_sEH-N_like"/>
    <property type="match status" value="1"/>
</dbReference>
<dbReference type="InterPro" id="IPR006439">
    <property type="entry name" value="HAD-SF_hydro_IA"/>
</dbReference>
<proteinExistence type="predicted"/>
<dbReference type="SUPFAM" id="SSF56784">
    <property type="entry name" value="HAD-like"/>
    <property type="match status" value="1"/>
</dbReference>
<dbReference type="Gene3D" id="1.10.150.240">
    <property type="entry name" value="Putative phosphatase, domain 2"/>
    <property type="match status" value="1"/>
</dbReference>
<gene>
    <name evidence="1" type="ORF">Asi02nite_55210</name>
</gene>